<feature type="domain" description="J" evidence="8">
    <location>
        <begin position="5"/>
        <end position="69"/>
    </location>
</feature>
<dbReference type="InterPro" id="IPR036869">
    <property type="entry name" value="J_dom_sf"/>
</dbReference>
<evidence type="ECO:0000256" key="6">
    <source>
        <dbReference type="HAMAP-Rule" id="MF_01152"/>
    </source>
</evidence>
<feature type="zinc finger region" description="CR-type" evidence="7">
    <location>
        <begin position="120"/>
        <end position="202"/>
    </location>
</feature>
<comment type="subcellular location">
    <subcellularLocation>
        <location evidence="6">Cytoplasm</location>
    </subcellularLocation>
</comment>
<dbReference type="PROSITE" id="PS51188">
    <property type="entry name" value="ZF_CR"/>
    <property type="match status" value="1"/>
</dbReference>
<evidence type="ECO:0000313" key="11">
    <source>
        <dbReference type="Proteomes" id="UP000811481"/>
    </source>
</evidence>
<feature type="binding site" evidence="6">
    <location>
        <position position="136"/>
    </location>
    <ligand>
        <name>Zn(2+)</name>
        <dbReference type="ChEBI" id="CHEBI:29105"/>
        <label>1</label>
    </ligand>
</feature>
<comment type="similarity">
    <text evidence="6">Belongs to the DnaJ family.</text>
</comment>
<protein>
    <recommendedName>
        <fullName evidence="6">Chaperone protein DnaJ</fullName>
    </recommendedName>
</protein>
<keyword evidence="11" id="KW-1185">Reference proteome</keyword>
<dbReference type="Gene3D" id="2.60.260.20">
    <property type="entry name" value="Urease metallochaperone UreE, N-terminal domain"/>
    <property type="match status" value="2"/>
</dbReference>
<dbReference type="PROSITE" id="PS50076">
    <property type="entry name" value="DNAJ_2"/>
    <property type="match status" value="1"/>
</dbReference>
<comment type="caution">
    <text evidence="6">Lacks conserved residue(s) required for the propagation of feature annotation.</text>
</comment>
<dbReference type="InterPro" id="IPR012724">
    <property type="entry name" value="DnaJ"/>
</dbReference>
<comment type="caution">
    <text evidence="10">The sequence shown here is derived from an EMBL/GenBank/DDBJ whole genome shotgun (WGS) entry which is preliminary data.</text>
</comment>
<reference evidence="10" key="1">
    <citation type="submission" date="2021-04" db="EMBL/GenBank/DDBJ databases">
        <title>Draft genome sequence of StrPh-CL8, a phytoplasma strain causing strawberry phyllody in Chile.</title>
        <authorList>
            <person name="Cui W."/>
            <person name="Zamorano A."/>
            <person name="Fiore N."/>
        </authorList>
    </citation>
    <scope>NUCLEOTIDE SEQUENCE [LARGE SCALE GENOMIC DNA]</scope>
    <source>
        <strain evidence="10">StrPh-Cl</strain>
    </source>
</reference>
<dbReference type="PRINTS" id="PR00625">
    <property type="entry name" value="JDOMAIN"/>
</dbReference>
<dbReference type="EMBL" id="JAGVRH010000005">
    <property type="protein sequence ID" value="MBS2126432.1"/>
    <property type="molecule type" value="Genomic_DNA"/>
</dbReference>
<proteinExistence type="inferred from homology"/>
<dbReference type="SUPFAM" id="SSF57938">
    <property type="entry name" value="DnaJ/Hsp40 cysteine-rich domain"/>
    <property type="match status" value="1"/>
</dbReference>
<dbReference type="CDD" id="cd10719">
    <property type="entry name" value="DnaJ_zf"/>
    <property type="match status" value="1"/>
</dbReference>
<name>A0ABS5K3H2_9MOLU</name>
<feature type="binding site" evidence="6">
    <location>
        <position position="153"/>
    </location>
    <ligand>
        <name>Zn(2+)</name>
        <dbReference type="ChEBI" id="CHEBI:29105"/>
        <label>2</label>
    </ligand>
</feature>
<dbReference type="SUPFAM" id="SSF46565">
    <property type="entry name" value="Chaperone J-domain"/>
    <property type="match status" value="1"/>
</dbReference>
<evidence type="ECO:0000313" key="10">
    <source>
        <dbReference type="EMBL" id="MBS2126432.1"/>
    </source>
</evidence>
<dbReference type="Pfam" id="PF00684">
    <property type="entry name" value="DnaJ_CXXCXGXG"/>
    <property type="match status" value="1"/>
</dbReference>
<keyword evidence="6" id="KW-0346">Stress response</keyword>
<evidence type="ECO:0000259" key="9">
    <source>
        <dbReference type="PROSITE" id="PS51188"/>
    </source>
</evidence>
<keyword evidence="1 6" id="KW-0479">Metal-binding</keyword>
<comment type="domain">
    <text evidence="6">The J domain is necessary and sufficient to stimulate DnaK ATPase activity. Zinc center 1 plays an important role in the autonomous, DnaK-independent chaperone activity of DnaJ. Zinc center 2 is essential for interaction with DnaK and for DnaJ activity.</text>
</comment>
<dbReference type="InterPro" id="IPR018253">
    <property type="entry name" value="DnaJ_domain_CS"/>
</dbReference>
<dbReference type="Pfam" id="PF01556">
    <property type="entry name" value="DnaJ_C"/>
    <property type="match status" value="1"/>
</dbReference>
<dbReference type="SMART" id="SM00271">
    <property type="entry name" value="DnaJ"/>
    <property type="match status" value="1"/>
</dbReference>
<accession>A0ABS5K3H2</accession>
<dbReference type="InterPro" id="IPR002939">
    <property type="entry name" value="DnaJ_C"/>
</dbReference>
<feature type="binding site" evidence="6">
    <location>
        <position position="176"/>
    </location>
    <ligand>
        <name>Zn(2+)</name>
        <dbReference type="ChEBI" id="CHEBI:29105"/>
        <label>2</label>
    </ligand>
</feature>
<dbReference type="PANTHER" id="PTHR43096:SF52">
    <property type="entry name" value="DNAJ HOMOLOG 1, MITOCHONDRIAL-RELATED"/>
    <property type="match status" value="1"/>
</dbReference>
<dbReference type="Gene3D" id="2.10.230.10">
    <property type="entry name" value="Heat shock protein DnaJ, cysteine-rich domain"/>
    <property type="match status" value="1"/>
</dbReference>
<comment type="function">
    <text evidence="6">Participates actively in the response to hyperosmotic and heat shock by preventing the aggregation of stress-denatured proteins and by disaggregating proteins, also in an autonomous, DnaK-independent fashion. Unfolded proteins bind initially to DnaJ; upon interaction with the DnaJ-bound protein, DnaK hydrolyzes its bound ATP, resulting in the formation of a stable complex. GrpE releases ADP from DnaK; ATP binding to DnaK triggers the release of the substrate protein, thus completing the reaction cycle. Several rounds of ATP-dependent interactions between DnaJ, DnaK and GrpE are required for fully efficient folding. Also involved, together with DnaK and GrpE, in the DNA replication of plasmids through activation of initiation proteins.</text>
</comment>
<evidence type="ECO:0000256" key="7">
    <source>
        <dbReference type="PROSITE-ProRule" id="PRU00546"/>
    </source>
</evidence>
<dbReference type="RefSeq" id="WP_212331620.1">
    <property type="nucleotide sequence ID" value="NZ_JAGVRH010000005.1"/>
</dbReference>
<dbReference type="HAMAP" id="MF_01152">
    <property type="entry name" value="DnaJ"/>
    <property type="match status" value="1"/>
</dbReference>
<dbReference type="SUPFAM" id="SSF49493">
    <property type="entry name" value="HSP40/DnaJ peptide-binding domain"/>
    <property type="match status" value="2"/>
</dbReference>
<dbReference type="PROSITE" id="PS00636">
    <property type="entry name" value="DNAJ_1"/>
    <property type="match status" value="1"/>
</dbReference>
<dbReference type="InterPro" id="IPR036410">
    <property type="entry name" value="HSP_DnaJ_Cys-rich_dom_sf"/>
</dbReference>
<dbReference type="Pfam" id="PF00226">
    <property type="entry name" value="DnaJ"/>
    <property type="match status" value="1"/>
</dbReference>
<keyword evidence="2 6" id="KW-0677">Repeat</keyword>
<keyword evidence="5 6" id="KW-0143">Chaperone</keyword>
<dbReference type="InterPro" id="IPR001305">
    <property type="entry name" value="HSP_DnaJ_Cys-rich_dom"/>
</dbReference>
<evidence type="ECO:0000256" key="5">
    <source>
        <dbReference type="ARBA" id="ARBA00023186"/>
    </source>
</evidence>
<feature type="binding site" evidence="6">
    <location>
        <position position="193"/>
    </location>
    <ligand>
        <name>Zn(2+)</name>
        <dbReference type="ChEBI" id="CHEBI:29105"/>
        <label>1</label>
    </ligand>
</feature>
<gene>
    <name evidence="6" type="primary">dnaJ</name>
    <name evidence="10" type="ORF">J8J04_01880</name>
</gene>
<evidence type="ECO:0000256" key="4">
    <source>
        <dbReference type="ARBA" id="ARBA00022833"/>
    </source>
</evidence>
<sequence length="343" mass="38410">MTKKDYYQILGLSKDATPEEIKKAYRVLAKKYHPDISKETNAEVKFKEVQEAYSVLIDANKKSNYDRFGSASEQDFEGFGGFEESIFNSFGDFFGNRQTKKTNFDKKVEMTISFIDAALGAHKNIEITVEADCKVCQGLGASSSKDIVECYRCGGSGQIITEQRTFLGNIRSRQVCPNCHGQGKQIKNKCYACFGKKRQKVKQAVSFDIPAGIEEGMSLQIPGKGHFISSSSQAGDLYVIFKIQLHKSFVRKGQDIILEIFITLPEAVLGTNILIPTIYGDIGLKIPSGTQSGNKLRIKNKGISYLNSSHRKGDQYVIVHLKTPIQLTLEEKKLYHKLLQLQH</sequence>
<keyword evidence="6" id="KW-0235">DNA replication</keyword>
<feature type="binding site" evidence="6">
    <location>
        <position position="190"/>
    </location>
    <ligand>
        <name>Zn(2+)</name>
        <dbReference type="ChEBI" id="CHEBI:29105"/>
        <label>1</label>
    </ligand>
</feature>
<feature type="domain" description="CR-type" evidence="9">
    <location>
        <begin position="120"/>
        <end position="202"/>
    </location>
</feature>
<feature type="binding site" evidence="6">
    <location>
        <position position="179"/>
    </location>
    <ligand>
        <name>Zn(2+)</name>
        <dbReference type="ChEBI" id="CHEBI:29105"/>
        <label>2</label>
    </ligand>
</feature>
<dbReference type="Gene3D" id="1.10.287.110">
    <property type="entry name" value="DnaJ domain"/>
    <property type="match status" value="1"/>
</dbReference>
<keyword evidence="3 6" id="KW-0863">Zinc-finger</keyword>
<feature type="binding site" evidence="6">
    <location>
        <position position="150"/>
    </location>
    <ligand>
        <name>Zn(2+)</name>
        <dbReference type="ChEBI" id="CHEBI:29105"/>
        <label>2</label>
    </ligand>
</feature>
<comment type="cofactor">
    <cofactor evidence="6">
        <name>Zn(2+)</name>
        <dbReference type="ChEBI" id="CHEBI:29105"/>
    </cofactor>
    <text evidence="6">Binds 2 Zn(2+) ions per monomer.</text>
</comment>
<comment type="subunit">
    <text evidence="6">Homodimer.</text>
</comment>
<keyword evidence="4 6" id="KW-0862">Zinc</keyword>
<dbReference type="InterPro" id="IPR008971">
    <property type="entry name" value="HSP40/DnaJ_pept-bd"/>
</dbReference>
<dbReference type="InterPro" id="IPR001623">
    <property type="entry name" value="DnaJ_domain"/>
</dbReference>
<evidence type="ECO:0000259" key="8">
    <source>
        <dbReference type="PROSITE" id="PS50076"/>
    </source>
</evidence>
<dbReference type="CDD" id="cd10747">
    <property type="entry name" value="DnaJ_C"/>
    <property type="match status" value="1"/>
</dbReference>
<evidence type="ECO:0000256" key="1">
    <source>
        <dbReference type="ARBA" id="ARBA00022723"/>
    </source>
</evidence>
<feature type="binding site" evidence="6">
    <location>
        <position position="133"/>
    </location>
    <ligand>
        <name>Zn(2+)</name>
        <dbReference type="ChEBI" id="CHEBI:29105"/>
        <label>1</label>
    </ligand>
</feature>
<evidence type="ECO:0000256" key="2">
    <source>
        <dbReference type="ARBA" id="ARBA00022737"/>
    </source>
</evidence>
<evidence type="ECO:0000256" key="3">
    <source>
        <dbReference type="ARBA" id="ARBA00022771"/>
    </source>
</evidence>
<keyword evidence="6" id="KW-0963">Cytoplasm</keyword>
<dbReference type="PANTHER" id="PTHR43096">
    <property type="entry name" value="DNAJ HOMOLOG 1, MITOCHONDRIAL-RELATED"/>
    <property type="match status" value="1"/>
</dbReference>
<dbReference type="Proteomes" id="UP000811481">
    <property type="component" value="Unassembled WGS sequence"/>
</dbReference>
<dbReference type="CDD" id="cd06257">
    <property type="entry name" value="DnaJ"/>
    <property type="match status" value="1"/>
</dbReference>
<organism evidence="10 11">
    <name type="scientific">'Fragaria x ananassa' phyllody phytoplasma</name>
    <dbReference type="NCBI Taxonomy" id="2358428"/>
    <lineage>
        <taxon>Bacteria</taxon>
        <taxon>Bacillati</taxon>
        <taxon>Mycoplasmatota</taxon>
        <taxon>Mollicutes</taxon>
        <taxon>Acholeplasmatales</taxon>
        <taxon>Acholeplasmataceae</taxon>
        <taxon>Candidatus Phytoplasma</taxon>
        <taxon>16SrXIII (Mexican periwinkle virescence group)</taxon>
    </lineage>
</organism>